<dbReference type="PANTHER" id="PTHR43333:SF1">
    <property type="entry name" value="D-ISOMER SPECIFIC 2-HYDROXYACID DEHYDROGENASE NAD-BINDING DOMAIN-CONTAINING PROTEIN"/>
    <property type="match status" value="1"/>
</dbReference>
<evidence type="ECO:0000313" key="4">
    <source>
        <dbReference type="EMBL" id="KAF2240012.1"/>
    </source>
</evidence>
<keyword evidence="5" id="KW-1185">Reference proteome</keyword>
<evidence type="ECO:0000256" key="1">
    <source>
        <dbReference type="ARBA" id="ARBA00023002"/>
    </source>
</evidence>
<name>A0A6A6HQ99_VIRVR</name>
<sequence>MNGEDIPAQELSSLYQSCTILTTLLCYPPNLESVPNLRLVHTPGAGIDYALDNPVFSAPQIRATTSNGIAAPPIAEWFIGQLINHTRTFDRWQQQQDDRKWDAPIATLFQTPDLVGQRLGVLGYGSIGRQAARVASALGMKVLAYTAKPKATPESKRDRNFVVEGLGDPEGTIPSEWFSGTDKESLHKFLAQKLDVLLISLPLTSSSRHIIGKKEFRVLKENSPHGCFLANVARGDVLVQDDLVQALIDEDSGLNGVALDVATPEPLPSDSPLWTSPRCTITPHISSVVAATTDRIFQVLDANLSKAPGEKLINEMEKGRGY</sequence>
<dbReference type="Pfam" id="PF02826">
    <property type="entry name" value="2-Hacid_dh_C"/>
    <property type="match status" value="2"/>
</dbReference>
<dbReference type="InterPro" id="IPR006140">
    <property type="entry name" value="D-isomer_DH_NAD-bd"/>
</dbReference>
<evidence type="ECO:0000259" key="3">
    <source>
        <dbReference type="Pfam" id="PF02826"/>
    </source>
</evidence>
<dbReference type="InterPro" id="IPR029752">
    <property type="entry name" value="D-isomer_DH_CS1"/>
</dbReference>
<dbReference type="PANTHER" id="PTHR43333">
    <property type="entry name" value="2-HACID_DH_C DOMAIN-CONTAINING PROTEIN"/>
    <property type="match status" value="1"/>
</dbReference>
<dbReference type="EMBL" id="ML991771">
    <property type="protein sequence ID" value="KAF2240012.1"/>
    <property type="molecule type" value="Genomic_DNA"/>
</dbReference>
<dbReference type="GO" id="GO:0016491">
    <property type="term" value="F:oxidoreductase activity"/>
    <property type="evidence" value="ECO:0007669"/>
    <property type="project" value="UniProtKB-KW"/>
</dbReference>
<organism evidence="4 5">
    <name type="scientific">Viridothelium virens</name>
    <name type="common">Speckled blister lichen</name>
    <name type="synonym">Trypethelium virens</name>
    <dbReference type="NCBI Taxonomy" id="1048519"/>
    <lineage>
        <taxon>Eukaryota</taxon>
        <taxon>Fungi</taxon>
        <taxon>Dikarya</taxon>
        <taxon>Ascomycota</taxon>
        <taxon>Pezizomycotina</taxon>
        <taxon>Dothideomycetes</taxon>
        <taxon>Dothideomycetes incertae sedis</taxon>
        <taxon>Trypetheliales</taxon>
        <taxon>Trypetheliaceae</taxon>
        <taxon>Viridothelium</taxon>
    </lineage>
</organism>
<dbReference type="InterPro" id="IPR036291">
    <property type="entry name" value="NAD(P)-bd_dom_sf"/>
</dbReference>
<dbReference type="OrthoDB" id="298012at2759"/>
<keyword evidence="1" id="KW-0560">Oxidoreductase</keyword>
<dbReference type="AlphaFoldDB" id="A0A6A6HQ99"/>
<proteinExistence type="predicted"/>
<feature type="domain" description="D-isomer specific 2-hydroxyacid dehydrogenase NAD-binding" evidence="3">
    <location>
        <begin position="180"/>
        <end position="286"/>
    </location>
</feature>
<dbReference type="GO" id="GO:0051287">
    <property type="term" value="F:NAD binding"/>
    <property type="evidence" value="ECO:0007669"/>
    <property type="project" value="InterPro"/>
</dbReference>
<dbReference type="Gene3D" id="3.40.50.720">
    <property type="entry name" value="NAD(P)-binding Rossmann-like Domain"/>
    <property type="match status" value="2"/>
</dbReference>
<evidence type="ECO:0000256" key="2">
    <source>
        <dbReference type="ARBA" id="ARBA00023027"/>
    </source>
</evidence>
<dbReference type="SUPFAM" id="SSF51735">
    <property type="entry name" value="NAD(P)-binding Rossmann-fold domains"/>
    <property type="match status" value="1"/>
</dbReference>
<evidence type="ECO:0000313" key="5">
    <source>
        <dbReference type="Proteomes" id="UP000800092"/>
    </source>
</evidence>
<protein>
    <recommendedName>
        <fullName evidence="3">D-isomer specific 2-hydroxyacid dehydrogenase NAD-binding domain-containing protein</fullName>
    </recommendedName>
</protein>
<reference evidence="4" key="1">
    <citation type="journal article" date="2020" name="Stud. Mycol.">
        <title>101 Dothideomycetes genomes: a test case for predicting lifestyles and emergence of pathogens.</title>
        <authorList>
            <person name="Haridas S."/>
            <person name="Albert R."/>
            <person name="Binder M."/>
            <person name="Bloem J."/>
            <person name="Labutti K."/>
            <person name="Salamov A."/>
            <person name="Andreopoulos B."/>
            <person name="Baker S."/>
            <person name="Barry K."/>
            <person name="Bills G."/>
            <person name="Bluhm B."/>
            <person name="Cannon C."/>
            <person name="Castanera R."/>
            <person name="Culley D."/>
            <person name="Daum C."/>
            <person name="Ezra D."/>
            <person name="Gonzalez J."/>
            <person name="Henrissat B."/>
            <person name="Kuo A."/>
            <person name="Liang C."/>
            <person name="Lipzen A."/>
            <person name="Lutzoni F."/>
            <person name="Magnuson J."/>
            <person name="Mondo S."/>
            <person name="Nolan M."/>
            <person name="Ohm R."/>
            <person name="Pangilinan J."/>
            <person name="Park H.-J."/>
            <person name="Ramirez L."/>
            <person name="Alfaro M."/>
            <person name="Sun H."/>
            <person name="Tritt A."/>
            <person name="Yoshinaga Y."/>
            <person name="Zwiers L.-H."/>
            <person name="Turgeon B."/>
            <person name="Goodwin S."/>
            <person name="Spatafora J."/>
            <person name="Crous P."/>
            <person name="Grigoriev I."/>
        </authorList>
    </citation>
    <scope>NUCLEOTIDE SEQUENCE</scope>
    <source>
        <strain evidence="4">Tuck. ex Michener</strain>
    </source>
</reference>
<accession>A0A6A6HQ99</accession>
<feature type="domain" description="D-isomer specific 2-hydroxyacid dehydrogenase NAD-binding" evidence="3">
    <location>
        <begin position="80"/>
        <end position="154"/>
    </location>
</feature>
<dbReference type="Proteomes" id="UP000800092">
    <property type="component" value="Unassembled WGS sequence"/>
</dbReference>
<gene>
    <name evidence="4" type="ORF">EV356DRAFT_438187</name>
</gene>
<keyword evidence="2" id="KW-0520">NAD</keyword>
<dbReference type="PROSITE" id="PS00065">
    <property type="entry name" value="D_2_HYDROXYACID_DH_1"/>
    <property type="match status" value="1"/>
</dbReference>